<dbReference type="Gene3D" id="2.30.180.10">
    <property type="entry name" value="FAS1 domain"/>
    <property type="match status" value="2"/>
</dbReference>
<dbReference type="Proteomes" id="UP001500101">
    <property type="component" value="Unassembled WGS sequence"/>
</dbReference>
<feature type="domain" description="FAS1" evidence="1">
    <location>
        <begin position="164"/>
        <end position="296"/>
    </location>
</feature>
<sequence>MYSCKENFSDARYDSTDEIQIMDYLEGEAELSTFKSLVEYVGQRSLLKTAGTYTLFVPNNSAFQKLFEHLVFDGKPIKKIEDAPVAFWLNYFKYHLLDRKINTNEFVHGPLPAVSSYDGKYIIADISGSYEAIRLNNISTIIQNNVNLNNGYVNVLDAVLVPPTASLFDMLKENGKYTTMLSIFEETGLTKYLKDSIATVLIESDQALEKSKFDKSSIADLKEWASYHIIPDSGYYMNLLTAQRFYPLDNKESLSFSLNTYGQYFVNGKFKFNQTAEYGIDKVGKNGIYHSLDTLLQITPSQPAKIRLNLYPPGSSYGAQNVFTQAPASIKLNNGTQSYHQDKKLMIVQFDATQAGDYFWTTVPDVPAGKYRIRVMQRLAATRGKYMTIYNNQIIKEFIDFSKKDGDFEEYTYFAYNYCGDIEVKERSDVKINFVFLDFGSNKSPGYCCDLLVDILELIPIK</sequence>
<name>A0ABP7Z3U7_9SPHI</name>
<dbReference type="PROSITE" id="PS50213">
    <property type="entry name" value="FAS1"/>
    <property type="match status" value="2"/>
</dbReference>
<feature type="domain" description="FAS1" evidence="1">
    <location>
        <begin position="18"/>
        <end position="160"/>
    </location>
</feature>
<protein>
    <recommendedName>
        <fullName evidence="1">FAS1 domain-containing protein</fullName>
    </recommendedName>
</protein>
<dbReference type="SMART" id="SM00554">
    <property type="entry name" value="FAS1"/>
    <property type="match status" value="2"/>
</dbReference>
<dbReference type="InterPro" id="IPR050904">
    <property type="entry name" value="Adhesion/Biosynth-related"/>
</dbReference>
<dbReference type="InterPro" id="IPR036378">
    <property type="entry name" value="FAS1_dom_sf"/>
</dbReference>
<gene>
    <name evidence="2" type="ORF">GCM10022216_30840</name>
</gene>
<dbReference type="PANTHER" id="PTHR10900">
    <property type="entry name" value="PERIOSTIN-RELATED"/>
    <property type="match status" value="1"/>
</dbReference>
<dbReference type="Pfam" id="PF02469">
    <property type="entry name" value="Fasciclin"/>
    <property type="match status" value="2"/>
</dbReference>
<comment type="caution">
    <text evidence="2">The sequence shown here is derived from an EMBL/GenBank/DDBJ whole genome shotgun (WGS) entry which is preliminary data.</text>
</comment>
<reference evidence="3" key="1">
    <citation type="journal article" date="2019" name="Int. J. Syst. Evol. Microbiol.">
        <title>The Global Catalogue of Microorganisms (GCM) 10K type strain sequencing project: providing services to taxonomists for standard genome sequencing and annotation.</title>
        <authorList>
            <consortium name="The Broad Institute Genomics Platform"/>
            <consortium name="The Broad Institute Genome Sequencing Center for Infectious Disease"/>
            <person name="Wu L."/>
            <person name="Ma J."/>
        </authorList>
    </citation>
    <scope>NUCLEOTIDE SEQUENCE [LARGE SCALE GENOMIC DNA]</scope>
    <source>
        <strain evidence="3">JCM 16704</strain>
    </source>
</reference>
<dbReference type="InterPro" id="IPR000782">
    <property type="entry name" value="FAS1_domain"/>
</dbReference>
<dbReference type="SUPFAM" id="SSF82153">
    <property type="entry name" value="FAS1 domain"/>
    <property type="match status" value="2"/>
</dbReference>
<keyword evidence="3" id="KW-1185">Reference proteome</keyword>
<dbReference type="PANTHER" id="PTHR10900:SF77">
    <property type="entry name" value="FI19380P1"/>
    <property type="match status" value="1"/>
</dbReference>
<evidence type="ECO:0000313" key="2">
    <source>
        <dbReference type="EMBL" id="GAA4146197.1"/>
    </source>
</evidence>
<organism evidence="2 3">
    <name type="scientific">Sphingobacterium kyonggiense</name>
    <dbReference type="NCBI Taxonomy" id="714075"/>
    <lineage>
        <taxon>Bacteria</taxon>
        <taxon>Pseudomonadati</taxon>
        <taxon>Bacteroidota</taxon>
        <taxon>Sphingobacteriia</taxon>
        <taxon>Sphingobacteriales</taxon>
        <taxon>Sphingobacteriaceae</taxon>
        <taxon>Sphingobacterium</taxon>
    </lineage>
</organism>
<proteinExistence type="predicted"/>
<accession>A0ABP7Z3U7</accession>
<evidence type="ECO:0000313" key="3">
    <source>
        <dbReference type="Proteomes" id="UP001500101"/>
    </source>
</evidence>
<evidence type="ECO:0000259" key="1">
    <source>
        <dbReference type="PROSITE" id="PS50213"/>
    </source>
</evidence>
<dbReference type="EMBL" id="BAAAZI010000012">
    <property type="protein sequence ID" value="GAA4146197.1"/>
    <property type="molecule type" value="Genomic_DNA"/>
</dbReference>